<feature type="transmembrane region" description="Helical" evidence="4">
    <location>
        <begin position="12"/>
        <end position="36"/>
    </location>
</feature>
<gene>
    <name evidence="6" type="ORF">I6I88_07100</name>
</gene>
<dbReference type="Gene3D" id="1.10.10.60">
    <property type="entry name" value="Homeodomain-like"/>
    <property type="match status" value="1"/>
</dbReference>
<keyword evidence="4" id="KW-0812">Transmembrane</keyword>
<keyword evidence="3" id="KW-0804">Transcription</keyword>
<evidence type="ECO:0000259" key="5">
    <source>
        <dbReference type="PROSITE" id="PS01124"/>
    </source>
</evidence>
<evidence type="ECO:0000256" key="3">
    <source>
        <dbReference type="ARBA" id="ARBA00023163"/>
    </source>
</evidence>
<dbReference type="InterPro" id="IPR018062">
    <property type="entry name" value="HTH_AraC-typ_CS"/>
</dbReference>
<keyword evidence="4" id="KW-1133">Transmembrane helix</keyword>
<dbReference type="PROSITE" id="PS00041">
    <property type="entry name" value="HTH_ARAC_FAMILY_1"/>
    <property type="match status" value="1"/>
</dbReference>
<keyword evidence="1" id="KW-0805">Transcription regulation</keyword>
<dbReference type="PROSITE" id="PS01124">
    <property type="entry name" value="HTH_ARAC_FAMILY_2"/>
    <property type="match status" value="1"/>
</dbReference>
<dbReference type="PANTHER" id="PTHR43280">
    <property type="entry name" value="ARAC-FAMILY TRANSCRIPTIONAL REGULATOR"/>
    <property type="match status" value="1"/>
</dbReference>
<dbReference type="Proteomes" id="UP000596202">
    <property type="component" value="Chromosome"/>
</dbReference>
<dbReference type="InterPro" id="IPR009057">
    <property type="entry name" value="Homeodomain-like_sf"/>
</dbReference>
<dbReference type="InterPro" id="IPR018060">
    <property type="entry name" value="HTH_AraC"/>
</dbReference>
<dbReference type="AlphaFoldDB" id="A0A9Q6ZD43"/>
<evidence type="ECO:0000256" key="2">
    <source>
        <dbReference type="ARBA" id="ARBA00023125"/>
    </source>
</evidence>
<dbReference type="SMART" id="SM00342">
    <property type="entry name" value="HTH_ARAC"/>
    <property type="match status" value="1"/>
</dbReference>
<dbReference type="RefSeq" id="WP_002992062.1">
    <property type="nucleotide sequence ID" value="NZ_CP068108.1"/>
</dbReference>
<sequence length="191" mass="22972">MNISFSYINAGLLYYIVIFPIILMQLYILTNCVLYLTNYYKSHYRDNFSHFSLLENKKSENLKTITLFFETNKNLYLKNDFTINSLSKNVNIPVHKISHTINKELNINFLTFLAFYRIQHSKEIILNNPYYKLEAIANECGFNSRTTFIKYFKKFENCTLTEYRNRLDKQEILKKHLIIKKKLKVVYKQKD</sequence>
<keyword evidence="4" id="KW-0472">Membrane</keyword>
<protein>
    <submittedName>
        <fullName evidence="6">AraC family transcriptional regulator</fullName>
    </submittedName>
</protein>
<name>A0A9Q6ZD43_MYROD</name>
<dbReference type="EMBL" id="CP068108">
    <property type="protein sequence ID" value="QQU01500.1"/>
    <property type="molecule type" value="Genomic_DNA"/>
</dbReference>
<dbReference type="OrthoDB" id="9779074at2"/>
<accession>A0A9Q6ZD43</accession>
<reference evidence="6 7" key="1">
    <citation type="submission" date="2021-01" db="EMBL/GenBank/DDBJ databases">
        <title>FDA dAtabase for Regulatory Grade micrObial Sequences (FDA-ARGOS): Supporting development and validation of Infectious Disease Dx tests.</title>
        <authorList>
            <person name="Sproer C."/>
            <person name="Gronow S."/>
            <person name="Severitt S."/>
            <person name="Schroder I."/>
            <person name="Tallon L."/>
            <person name="Sadzewicz L."/>
            <person name="Zhao X."/>
            <person name="Boylan J."/>
            <person name="Ott S."/>
            <person name="Bowen H."/>
            <person name="Vavikolanu K."/>
            <person name="Mehta A."/>
            <person name="Aluvathingal J."/>
            <person name="Nadendla S."/>
            <person name="Lowell S."/>
            <person name="Myers T."/>
            <person name="Yan Y."/>
            <person name="Sichtig H."/>
        </authorList>
    </citation>
    <scope>NUCLEOTIDE SEQUENCE [LARGE SCALE GENOMIC DNA]</scope>
    <source>
        <strain evidence="6 7">FDAARGOS_1131</strain>
    </source>
</reference>
<organism evidence="6 7">
    <name type="scientific">Myroides odoratus</name>
    <name type="common">Flavobacterium odoratum</name>
    <dbReference type="NCBI Taxonomy" id="256"/>
    <lineage>
        <taxon>Bacteria</taxon>
        <taxon>Pseudomonadati</taxon>
        <taxon>Bacteroidota</taxon>
        <taxon>Flavobacteriia</taxon>
        <taxon>Flavobacteriales</taxon>
        <taxon>Flavobacteriaceae</taxon>
        <taxon>Myroides</taxon>
    </lineage>
</organism>
<dbReference type="GO" id="GO:0043565">
    <property type="term" value="F:sequence-specific DNA binding"/>
    <property type="evidence" value="ECO:0007669"/>
    <property type="project" value="InterPro"/>
</dbReference>
<dbReference type="PANTHER" id="PTHR43280:SF29">
    <property type="entry name" value="ARAC-FAMILY TRANSCRIPTIONAL REGULATOR"/>
    <property type="match status" value="1"/>
</dbReference>
<dbReference type="GeneID" id="93527417"/>
<dbReference type="GO" id="GO:0003700">
    <property type="term" value="F:DNA-binding transcription factor activity"/>
    <property type="evidence" value="ECO:0007669"/>
    <property type="project" value="InterPro"/>
</dbReference>
<dbReference type="Pfam" id="PF12833">
    <property type="entry name" value="HTH_18"/>
    <property type="match status" value="1"/>
</dbReference>
<keyword evidence="2" id="KW-0238">DNA-binding</keyword>
<evidence type="ECO:0000313" key="7">
    <source>
        <dbReference type="Proteomes" id="UP000596202"/>
    </source>
</evidence>
<evidence type="ECO:0000256" key="1">
    <source>
        <dbReference type="ARBA" id="ARBA00023015"/>
    </source>
</evidence>
<dbReference type="SUPFAM" id="SSF46689">
    <property type="entry name" value="Homeodomain-like"/>
    <property type="match status" value="1"/>
</dbReference>
<proteinExistence type="predicted"/>
<evidence type="ECO:0000256" key="4">
    <source>
        <dbReference type="SAM" id="Phobius"/>
    </source>
</evidence>
<evidence type="ECO:0000313" key="6">
    <source>
        <dbReference type="EMBL" id="QQU01500.1"/>
    </source>
</evidence>
<feature type="domain" description="HTH araC/xylS-type" evidence="5">
    <location>
        <begin position="63"/>
        <end position="166"/>
    </location>
</feature>